<gene>
    <name evidence="6" type="ORF">LK12_05800</name>
</gene>
<evidence type="ECO:0000256" key="2">
    <source>
        <dbReference type="ARBA" id="ARBA00023125"/>
    </source>
</evidence>
<dbReference type="PROSITE" id="PS50110">
    <property type="entry name" value="RESPONSE_REGULATORY"/>
    <property type="match status" value="1"/>
</dbReference>
<dbReference type="SUPFAM" id="SSF52172">
    <property type="entry name" value="CheY-like"/>
    <property type="match status" value="1"/>
</dbReference>
<dbReference type="InterPro" id="IPR011006">
    <property type="entry name" value="CheY-like_superfamily"/>
</dbReference>
<evidence type="ECO:0000256" key="3">
    <source>
        <dbReference type="PROSITE-ProRule" id="PRU00169"/>
    </source>
</evidence>
<dbReference type="OrthoDB" id="9782896at2"/>
<dbReference type="GO" id="GO:0003677">
    <property type="term" value="F:DNA binding"/>
    <property type="evidence" value="ECO:0007669"/>
    <property type="project" value="UniProtKB-KW"/>
</dbReference>
<dbReference type="Gene3D" id="3.40.50.2300">
    <property type="match status" value="1"/>
</dbReference>
<dbReference type="InterPro" id="IPR039420">
    <property type="entry name" value="WalR-like"/>
</dbReference>
<protein>
    <submittedName>
        <fullName evidence="6">LuxR family transcriptional regulator</fullName>
    </submittedName>
</protein>
<dbReference type="AlphaFoldDB" id="A0A0B1ZT80"/>
<feature type="domain" description="HTH luxR-type" evidence="4">
    <location>
        <begin position="139"/>
        <end position="204"/>
    </location>
</feature>
<reference evidence="6 7" key="1">
    <citation type="submission" date="2014-10" db="EMBL/GenBank/DDBJ databases">
        <title>Genome sequence of Novosphingobium malaysiense MUSC 273(T).</title>
        <authorList>
            <person name="Lee L.-H."/>
        </authorList>
    </citation>
    <scope>NUCLEOTIDE SEQUENCE [LARGE SCALE GENOMIC DNA]</scope>
    <source>
        <strain evidence="6 7">MUSC 273</strain>
    </source>
</reference>
<dbReference type="InterPro" id="IPR058245">
    <property type="entry name" value="NreC/VraR/RcsB-like_REC"/>
</dbReference>
<keyword evidence="2" id="KW-0238">DNA-binding</keyword>
<evidence type="ECO:0000256" key="1">
    <source>
        <dbReference type="ARBA" id="ARBA00022553"/>
    </source>
</evidence>
<dbReference type="SUPFAM" id="SSF46894">
    <property type="entry name" value="C-terminal effector domain of the bipartite response regulators"/>
    <property type="match status" value="1"/>
</dbReference>
<accession>A0A0B1ZT80</accession>
<dbReference type="EMBL" id="JTDI01000002">
    <property type="protein sequence ID" value="KHK92332.1"/>
    <property type="molecule type" value="Genomic_DNA"/>
</dbReference>
<evidence type="ECO:0000313" key="7">
    <source>
        <dbReference type="Proteomes" id="UP000031057"/>
    </source>
</evidence>
<evidence type="ECO:0000259" key="5">
    <source>
        <dbReference type="PROSITE" id="PS50110"/>
    </source>
</evidence>
<dbReference type="GO" id="GO:0000160">
    <property type="term" value="P:phosphorelay signal transduction system"/>
    <property type="evidence" value="ECO:0007669"/>
    <property type="project" value="InterPro"/>
</dbReference>
<proteinExistence type="predicted"/>
<dbReference type="InterPro" id="IPR016032">
    <property type="entry name" value="Sig_transdc_resp-reg_C-effctor"/>
</dbReference>
<dbReference type="PRINTS" id="PR00038">
    <property type="entry name" value="HTHLUXR"/>
</dbReference>
<dbReference type="SMART" id="SM00448">
    <property type="entry name" value="REC"/>
    <property type="match status" value="1"/>
</dbReference>
<dbReference type="Proteomes" id="UP000031057">
    <property type="component" value="Unassembled WGS sequence"/>
</dbReference>
<dbReference type="InterPro" id="IPR000792">
    <property type="entry name" value="Tscrpt_reg_LuxR_C"/>
</dbReference>
<comment type="caution">
    <text evidence="6">The sequence shown here is derived from an EMBL/GenBank/DDBJ whole genome shotgun (WGS) entry which is preliminary data.</text>
</comment>
<sequence>MSRVLIADDHPFFRLGVNAVLQMGGHQVIAMTGDGHATLDAIRREDPEVVLLDVRMPGGDGISTLKALRERHDERPVIILTVEMTNGQVADAVRAGVNGIVFKHDSENRLLDAIDAVTNGLPYLDGKLIEHALSTPPASPACLAILTPKEQEVADHVARGLRNKDIAALLETTEGTIKVHLHRVYTKLGISNRTELAMMARTNETAR</sequence>
<dbReference type="PANTHER" id="PTHR43214">
    <property type="entry name" value="TWO-COMPONENT RESPONSE REGULATOR"/>
    <property type="match status" value="1"/>
</dbReference>
<dbReference type="Pfam" id="PF00196">
    <property type="entry name" value="GerE"/>
    <property type="match status" value="1"/>
</dbReference>
<keyword evidence="7" id="KW-1185">Reference proteome</keyword>
<dbReference type="GO" id="GO:0006355">
    <property type="term" value="P:regulation of DNA-templated transcription"/>
    <property type="evidence" value="ECO:0007669"/>
    <property type="project" value="InterPro"/>
</dbReference>
<dbReference type="Pfam" id="PF00072">
    <property type="entry name" value="Response_reg"/>
    <property type="match status" value="1"/>
</dbReference>
<dbReference type="PROSITE" id="PS50043">
    <property type="entry name" value="HTH_LUXR_2"/>
    <property type="match status" value="1"/>
</dbReference>
<organism evidence="6 7">
    <name type="scientific">Novosphingobium malaysiense</name>
    <dbReference type="NCBI Taxonomy" id="1348853"/>
    <lineage>
        <taxon>Bacteria</taxon>
        <taxon>Pseudomonadati</taxon>
        <taxon>Pseudomonadota</taxon>
        <taxon>Alphaproteobacteria</taxon>
        <taxon>Sphingomonadales</taxon>
        <taxon>Sphingomonadaceae</taxon>
        <taxon>Novosphingobium</taxon>
    </lineage>
</organism>
<dbReference type="SMART" id="SM00421">
    <property type="entry name" value="HTH_LUXR"/>
    <property type="match status" value="1"/>
</dbReference>
<dbReference type="CDD" id="cd17535">
    <property type="entry name" value="REC_NarL-like"/>
    <property type="match status" value="1"/>
</dbReference>
<dbReference type="STRING" id="1348853.LK12_05800"/>
<feature type="domain" description="Response regulatory" evidence="5">
    <location>
        <begin position="3"/>
        <end position="118"/>
    </location>
</feature>
<dbReference type="CDD" id="cd06170">
    <property type="entry name" value="LuxR_C_like"/>
    <property type="match status" value="1"/>
</dbReference>
<feature type="modified residue" description="4-aspartylphosphate" evidence="3">
    <location>
        <position position="53"/>
    </location>
</feature>
<keyword evidence="1 3" id="KW-0597">Phosphoprotein</keyword>
<dbReference type="InterPro" id="IPR001789">
    <property type="entry name" value="Sig_transdc_resp-reg_receiver"/>
</dbReference>
<name>A0A0B1ZT80_9SPHN</name>
<evidence type="ECO:0000259" key="4">
    <source>
        <dbReference type="PROSITE" id="PS50043"/>
    </source>
</evidence>
<evidence type="ECO:0000313" key="6">
    <source>
        <dbReference type="EMBL" id="KHK92332.1"/>
    </source>
</evidence>